<name>A0A8I5NN20_PAPAN</name>
<dbReference type="GeneTree" id="ENSGT01050000248343"/>
<protein>
    <submittedName>
        <fullName evidence="1">Uncharacterized protein</fullName>
    </submittedName>
</protein>
<dbReference type="Ensembl" id="ENSPANT00000083073.1">
    <property type="protein sequence ID" value="ENSPANP00000050115.1"/>
    <property type="gene ID" value="ENSPANG00000043863.1"/>
</dbReference>
<dbReference type="AlphaFoldDB" id="A0A8I5NN20"/>
<reference evidence="1" key="3">
    <citation type="submission" date="2025-09" db="UniProtKB">
        <authorList>
            <consortium name="Ensembl"/>
        </authorList>
    </citation>
    <scope>IDENTIFICATION</scope>
</reference>
<organism evidence="1 2">
    <name type="scientific">Papio anubis</name>
    <name type="common">Olive baboon</name>
    <dbReference type="NCBI Taxonomy" id="9555"/>
    <lineage>
        <taxon>Eukaryota</taxon>
        <taxon>Metazoa</taxon>
        <taxon>Chordata</taxon>
        <taxon>Craniata</taxon>
        <taxon>Vertebrata</taxon>
        <taxon>Euteleostomi</taxon>
        <taxon>Mammalia</taxon>
        <taxon>Eutheria</taxon>
        <taxon>Euarchontoglires</taxon>
        <taxon>Primates</taxon>
        <taxon>Haplorrhini</taxon>
        <taxon>Catarrhini</taxon>
        <taxon>Cercopithecidae</taxon>
        <taxon>Cercopithecinae</taxon>
        <taxon>Papio</taxon>
    </lineage>
</organism>
<reference evidence="1" key="2">
    <citation type="submission" date="2025-08" db="UniProtKB">
        <authorList>
            <consortium name="Ensembl"/>
        </authorList>
    </citation>
    <scope>IDENTIFICATION</scope>
</reference>
<accession>A0A8I5NN20</accession>
<evidence type="ECO:0000313" key="2">
    <source>
        <dbReference type="Proteomes" id="UP000028761"/>
    </source>
</evidence>
<reference evidence="1 2" key="1">
    <citation type="submission" date="2012-03" db="EMBL/GenBank/DDBJ databases">
        <title>Whole Genome Assembly of Papio anubis.</title>
        <authorList>
            <person name="Liu Y.L."/>
            <person name="Abraham K.A."/>
            <person name="Akbar H.A."/>
            <person name="Ali S.A."/>
            <person name="Anosike U.A."/>
            <person name="Aqrawi P.A."/>
            <person name="Arias F.A."/>
            <person name="Attaway T.A."/>
            <person name="Awwad R.A."/>
            <person name="Babu C.B."/>
            <person name="Bandaranaike D.B."/>
            <person name="Battles P.B."/>
            <person name="Bell A.B."/>
            <person name="Beltran B.B."/>
            <person name="Berhane-Mersha D.B."/>
            <person name="Bess C.B."/>
            <person name="Bickham C.B."/>
            <person name="Bolden T.B."/>
            <person name="Carter K.C."/>
            <person name="Chau D.C."/>
            <person name="Chavez A.C."/>
            <person name="Clerc-Blankenburg K.C."/>
            <person name="Coyle M.C."/>
            <person name="Dao M.D."/>
            <person name="Davila M.L.D."/>
            <person name="Davy-Carroll L.D."/>
            <person name="Denson S.D."/>
            <person name="Dinh H.D."/>
            <person name="Fernandez S.F."/>
            <person name="Fernando P.F."/>
            <person name="Forbes L.F."/>
            <person name="Francis C.F."/>
            <person name="Francisco L.F."/>
            <person name="Fu Q.F."/>
            <person name="Garcia-Iii R.G."/>
            <person name="Garrett T.G."/>
            <person name="Gross S.G."/>
            <person name="Gubbala S.G."/>
            <person name="Hirani K.H."/>
            <person name="Hogues M.H."/>
            <person name="Hollins B.H."/>
            <person name="Jackson L.J."/>
            <person name="Javaid M.J."/>
            <person name="Jhangiani S.J."/>
            <person name="Johnson A.J."/>
            <person name="Johnson B.J."/>
            <person name="Jones J.J."/>
            <person name="Joshi V.J."/>
            <person name="Kalu J.K."/>
            <person name="Khan N.K."/>
            <person name="Korchina V.K."/>
            <person name="Kovar C.K."/>
            <person name="Lago L.L."/>
            <person name="Lara F.L."/>
            <person name="Le T.-K.L."/>
            <person name="Lee S.L."/>
            <person name="Legall-Iii F.L."/>
            <person name="Lemon S.L."/>
            <person name="Liu J.L."/>
            <person name="Liu Y.-S.L."/>
            <person name="Liyanage D.L."/>
            <person name="Lopez J.L."/>
            <person name="Lorensuhewa L.L."/>
            <person name="Mata R.M."/>
            <person name="Mathew T.M."/>
            <person name="Mercado C.M."/>
            <person name="Mercado I.M."/>
            <person name="Morales K.M."/>
            <person name="Morgan M.M."/>
            <person name="Munidasa M.M."/>
            <person name="Ngo D.N."/>
            <person name="Nguyen L.N."/>
            <person name="Nguyen T.N."/>
            <person name="Nguyen N.N."/>
            <person name="Obregon M.O."/>
            <person name="Okwuonu G.O."/>
            <person name="Ongeri F.O."/>
            <person name="Onwere C.O."/>
            <person name="Osifeso I.O."/>
            <person name="Parra A.P."/>
            <person name="Patil S.P."/>
            <person name="Perez A.P."/>
            <person name="Perez Y.P."/>
            <person name="Pham C.P."/>
            <person name="Pu L.-L.P."/>
            <person name="Puazo M.P."/>
            <person name="Quiroz J.Q."/>
            <person name="Rouhana J.R."/>
            <person name="Ruiz M.R."/>
            <person name="Ruiz S.-J.R."/>
            <person name="Saada N.S."/>
            <person name="Santibanez J.S."/>
            <person name="Scheel M.S."/>
            <person name="Schneider B.S."/>
            <person name="Simmons D.S."/>
            <person name="Sisson I.S."/>
            <person name="Tang L.-Y.T."/>
            <person name="Thornton R.T."/>
            <person name="Tisius J.T."/>
            <person name="Toledanes G.T."/>
            <person name="Trejos Z.T."/>
            <person name="Usmani K.U."/>
            <person name="Varghese R.V."/>
            <person name="Vattathil S.V."/>
            <person name="Vee V.V."/>
            <person name="Walker D.W."/>
            <person name="Weissenberger G.W."/>
            <person name="White C.W."/>
            <person name="Williams A.W."/>
            <person name="Woodworth J.W."/>
            <person name="Wright R.W."/>
            <person name="Zhu Y.Z."/>
            <person name="Han Y.H."/>
            <person name="Newsham I.N."/>
            <person name="Nazareth L.N."/>
            <person name="Worley K.W."/>
            <person name="Muzny D.M."/>
            <person name="Rogers J.R."/>
            <person name="Gibbs R.G."/>
        </authorList>
    </citation>
    <scope>NUCLEOTIDE SEQUENCE [LARGE SCALE GENOMIC DNA]</scope>
</reference>
<proteinExistence type="predicted"/>
<sequence length="148" mass="16692">MRIEVHAPWVVSTELREGIQGRAAHHHRAEVEIQAPCSTSWETTSAWTEKSTSLPPGEDGSLCFQPMLLSLFYKVKDRGSHITLTTGLGKEASGRRAVHQRGPPCQFERRRHWITLCLGGYLMCQQTTGKDFTDRRTKIELQGFLSAL</sequence>
<evidence type="ECO:0000313" key="1">
    <source>
        <dbReference type="Ensembl" id="ENSPANP00000050115.1"/>
    </source>
</evidence>
<keyword evidence="2" id="KW-1185">Reference proteome</keyword>
<dbReference type="Proteomes" id="UP000028761">
    <property type="component" value="Chromosome 11"/>
</dbReference>